<name>A0A397Q765_9HYPH</name>
<dbReference type="RefSeq" id="WP_119061123.1">
    <property type="nucleotide sequence ID" value="NZ_QXDF01000001.1"/>
</dbReference>
<dbReference type="OrthoDB" id="9801741at2"/>
<gene>
    <name evidence="1" type="ORF">BXY53_1422</name>
</gene>
<dbReference type="Proteomes" id="UP000266273">
    <property type="component" value="Unassembled WGS sequence"/>
</dbReference>
<dbReference type="EMBL" id="QXDF01000001">
    <property type="protein sequence ID" value="RIA56319.1"/>
    <property type="molecule type" value="Genomic_DNA"/>
</dbReference>
<organism evidence="1 2">
    <name type="scientific">Dichotomicrobium thermohalophilum</name>
    <dbReference type="NCBI Taxonomy" id="933063"/>
    <lineage>
        <taxon>Bacteria</taxon>
        <taxon>Pseudomonadati</taxon>
        <taxon>Pseudomonadota</taxon>
        <taxon>Alphaproteobacteria</taxon>
        <taxon>Hyphomicrobiales</taxon>
        <taxon>Hyphomicrobiaceae</taxon>
        <taxon>Dichotomicrobium</taxon>
    </lineage>
</organism>
<comment type="caution">
    <text evidence="1">The sequence shown here is derived from an EMBL/GenBank/DDBJ whole genome shotgun (WGS) entry which is preliminary data.</text>
</comment>
<sequence>MGLKKVRLELARDHEFPRGSRRHGYDLVAPLDENGKLDPELWKKEREHCRVLRFWGDEEDELGHLVRKPGGHWAFHYDIYGEEDDDEAGFRFNDEHFIPGEYVSIHEQDETMRTFRVVTVEDVKFED</sequence>
<accession>A0A397Q765</accession>
<protein>
    <submittedName>
        <fullName evidence="1">Uncharacterized protein</fullName>
    </submittedName>
</protein>
<proteinExistence type="predicted"/>
<dbReference type="AlphaFoldDB" id="A0A397Q765"/>
<evidence type="ECO:0000313" key="1">
    <source>
        <dbReference type="EMBL" id="RIA56319.1"/>
    </source>
</evidence>
<evidence type="ECO:0000313" key="2">
    <source>
        <dbReference type="Proteomes" id="UP000266273"/>
    </source>
</evidence>
<reference evidence="1 2" key="1">
    <citation type="submission" date="2018-08" db="EMBL/GenBank/DDBJ databases">
        <title>Genomic Encyclopedia of Archaeal and Bacterial Type Strains, Phase II (KMG-II): from individual species to whole genera.</title>
        <authorList>
            <person name="Goeker M."/>
        </authorList>
    </citation>
    <scope>NUCLEOTIDE SEQUENCE [LARGE SCALE GENOMIC DNA]</scope>
    <source>
        <strain evidence="1 2">DSM 5002</strain>
    </source>
</reference>
<keyword evidence="2" id="KW-1185">Reference proteome</keyword>